<organism evidence="15 16">
    <name type="scientific">Anaeromicropila herbilytica</name>
    <dbReference type="NCBI Taxonomy" id="2785025"/>
    <lineage>
        <taxon>Bacteria</taxon>
        <taxon>Bacillati</taxon>
        <taxon>Bacillota</taxon>
        <taxon>Clostridia</taxon>
        <taxon>Lachnospirales</taxon>
        <taxon>Lachnospiraceae</taxon>
        <taxon>Anaeromicropila</taxon>
    </lineage>
</organism>
<reference evidence="15 16" key="1">
    <citation type="submission" date="2020-11" db="EMBL/GenBank/DDBJ databases">
        <title>Draft genome sequencing of a Lachnospiraceae strain isolated from anoxic soil subjected to BSD treatment.</title>
        <authorList>
            <person name="Uek A."/>
            <person name="Tonouchi A."/>
        </authorList>
    </citation>
    <scope>NUCLEOTIDE SEQUENCE [LARGE SCALE GENOMIC DNA]</scope>
    <source>
        <strain evidence="15 16">TB5</strain>
    </source>
</reference>
<dbReference type="PANTHER" id="PTHR43090">
    <property type="entry name" value="1-(5-PHOSPHORIBOSYL)-5-[(5-PHOSPHORIBOSYLAMINO)METHYLIDENEAMINO] IMIDAZOLE-4-CARBOXAMIDE ISOMERASE"/>
    <property type="match status" value="1"/>
</dbReference>
<evidence type="ECO:0000313" key="16">
    <source>
        <dbReference type="Proteomes" id="UP000595897"/>
    </source>
</evidence>
<comment type="catalytic activity">
    <reaction evidence="1 12 14">
        <text>1-(5-phospho-beta-D-ribosyl)-5-[(5-phospho-beta-D-ribosylamino)methylideneamino]imidazole-4-carboxamide = 5-[(5-phospho-1-deoxy-D-ribulos-1-ylimino)methylamino]-1-(5-phospho-beta-D-ribosyl)imidazole-4-carboxamide</text>
        <dbReference type="Rhea" id="RHEA:15469"/>
        <dbReference type="ChEBI" id="CHEBI:58435"/>
        <dbReference type="ChEBI" id="CHEBI:58525"/>
        <dbReference type="EC" id="5.3.1.16"/>
    </reaction>
</comment>
<dbReference type="FunFam" id="3.20.20.70:FF:000009">
    <property type="entry name" value="1-(5-phosphoribosyl)-5-[(5-phosphoribosylamino)methylideneamino] imidazole-4-carboxamide isomerase"/>
    <property type="match status" value="1"/>
</dbReference>
<evidence type="ECO:0000256" key="8">
    <source>
        <dbReference type="ARBA" id="ARBA00022605"/>
    </source>
</evidence>
<dbReference type="UniPathway" id="UPA00031">
    <property type="reaction ID" value="UER00009"/>
</dbReference>
<evidence type="ECO:0000256" key="7">
    <source>
        <dbReference type="ARBA" id="ARBA00022490"/>
    </source>
</evidence>
<dbReference type="InterPro" id="IPR011060">
    <property type="entry name" value="RibuloseP-bd_barrel"/>
</dbReference>
<evidence type="ECO:0000256" key="2">
    <source>
        <dbReference type="ARBA" id="ARBA00004496"/>
    </source>
</evidence>
<dbReference type="InterPro" id="IPR023016">
    <property type="entry name" value="HisA/PriA"/>
</dbReference>
<evidence type="ECO:0000256" key="14">
    <source>
        <dbReference type="RuleBase" id="RU003658"/>
    </source>
</evidence>
<dbReference type="Pfam" id="PF00977">
    <property type="entry name" value="His_biosynth"/>
    <property type="match status" value="1"/>
</dbReference>
<dbReference type="Gene3D" id="3.20.20.70">
    <property type="entry name" value="Aldolase class I"/>
    <property type="match status" value="1"/>
</dbReference>
<keyword evidence="9 12" id="KW-0368">Histidine biosynthesis</keyword>
<evidence type="ECO:0000256" key="9">
    <source>
        <dbReference type="ARBA" id="ARBA00023102"/>
    </source>
</evidence>
<evidence type="ECO:0000313" key="15">
    <source>
        <dbReference type="EMBL" id="BCN30553.1"/>
    </source>
</evidence>
<evidence type="ECO:0000256" key="4">
    <source>
        <dbReference type="ARBA" id="ARBA00009667"/>
    </source>
</evidence>
<feature type="active site" description="Proton donor" evidence="12">
    <location>
        <position position="130"/>
    </location>
</feature>
<feature type="active site" description="Proton acceptor" evidence="12">
    <location>
        <position position="8"/>
    </location>
</feature>
<comment type="pathway">
    <text evidence="3 12 14">Amino-acid biosynthesis; L-histidine biosynthesis; L-histidine from 5-phospho-alpha-D-ribose 1-diphosphate: step 4/9.</text>
</comment>
<dbReference type="InterPro" id="IPR006063">
    <property type="entry name" value="HisA_bact_arch"/>
</dbReference>
<gene>
    <name evidence="12 15" type="primary">hisA</name>
    <name evidence="15" type="ORF">bsdtb5_18480</name>
</gene>
<dbReference type="GO" id="GO:0000162">
    <property type="term" value="P:L-tryptophan biosynthetic process"/>
    <property type="evidence" value="ECO:0007669"/>
    <property type="project" value="TreeGrafter"/>
</dbReference>
<evidence type="ECO:0000256" key="11">
    <source>
        <dbReference type="ARBA" id="ARBA00030547"/>
    </source>
</evidence>
<evidence type="ECO:0000256" key="3">
    <source>
        <dbReference type="ARBA" id="ARBA00005133"/>
    </source>
</evidence>
<dbReference type="InterPro" id="IPR013785">
    <property type="entry name" value="Aldolase_TIM"/>
</dbReference>
<dbReference type="NCBIfam" id="TIGR00007">
    <property type="entry name" value="1-(5-phosphoribosyl)-5-[(5-phosphoribosylamino)methylideneamino]imidazole-4-carboxamide isomerase"/>
    <property type="match status" value="1"/>
</dbReference>
<protein>
    <recommendedName>
        <fullName evidence="6 12">1-(5-phosphoribosyl)-5-[(5-phosphoribosylamino)methylideneamino] imidazole-4-carboxamide isomerase</fullName>
        <ecNumber evidence="5 12">5.3.1.16</ecNumber>
    </recommendedName>
    <alternativeName>
        <fullName evidence="11 12">Phosphoribosylformimino-5-aminoimidazole carboxamide ribotide isomerase</fullName>
    </alternativeName>
</protein>
<dbReference type="NCBIfam" id="NF010112">
    <property type="entry name" value="PRK13585.1"/>
    <property type="match status" value="1"/>
</dbReference>
<dbReference type="InterPro" id="IPR044524">
    <property type="entry name" value="Isoase_HisA-like"/>
</dbReference>
<dbReference type="AlphaFoldDB" id="A0A7R7EKQ6"/>
<evidence type="ECO:0000256" key="6">
    <source>
        <dbReference type="ARBA" id="ARBA00018464"/>
    </source>
</evidence>
<dbReference type="GO" id="GO:0000105">
    <property type="term" value="P:L-histidine biosynthetic process"/>
    <property type="evidence" value="ECO:0007669"/>
    <property type="project" value="UniProtKB-UniRule"/>
</dbReference>
<dbReference type="Proteomes" id="UP000595897">
    <property type="component" value="Chromosome"/>
</dbReference>
<evidence type="ECO:0000256" key="1">
    <source>
        <dbReference type="ARBA" id="ARBA00000901"/>
    </source>
</evidence>
<evidence type="ECO:0000256" key="10">
    <source>
        <dbReference type="ARBA" id="ARBA00023235"/>
    </source>
</evidence>
<name>A0A7R7EKQ6_9FIRM</name>
<evidence type="ECO:0000256" key="5">
    <source>
        <dbReference type="ARBA" id="ARBA00012550"/>
    </source>
</evidence>
<dbReference type="EC" id="5.3.1.16" evidence="5 12"/>
<dbReference type="EMBL" id="AP024169">
    <property type="protein sequence ID" value="BCN30553.1"/>
    <property type="molecule type" value="Genomic_DNA"/>
</dbReference>
<keyword evidence="16" id="KW-1185">Reference proteome</keyword>
<dbReference type="HAMAP" id="MF_01014">
    <property type="entry name" value="HisA"/>
    <property type="match status" value="1"/>
</dbReference>
<dbReference type="RefSeq" id="WP_271715764.1">
    <property type="nucleotide sequence ID" value="NZ_AP024169.1"/>
</dbReference>
<keyword evidence="7 12" id="KW-0963">Cytoplasm</keyword>
<evidence type="ECO:0000256" key="13">
    <source>
        <dbReference type="RuleBase" id="RU003657"/>
    </source>
</evidence>
<dbReference type="GO" id="GO:0003949">
    <property type="term" value="F:1-(5-phosphoribosyl)-5-[(5-phosphoribosylamino)methylideneamino]imidazole-4-carboxamide isomerase activity"/>
    <property type="evidence" value="ECO:0007669"/>
    <property type="project" value="UniProtKB-UniRule"/>
</dbReference>
<comment type="subcellular location">
    <subcellularLocation>
        <location evidence="2 12 14">Cytoplasm</location>
    </subcellularLocation>
</comment>
<comment type="similarity">
    <text evidence="4 12 13">Belongs to the HisA/HisF family.</text>
</comment>
<dbReference type="InterPro" id="IPR006062">
    <property type="entry name" value="His_biosynth"/>
</dbReference>
<evidence type="ECO:0000256" key="12">
    <source>
        <dbReference type="HAMAP-Rule" id="MF_01014"/>
    </source>
</evidence>
<dbReference type="PANTHER" id="PTHR43090:SF2">
    <property type="entry name" value="1-(5-PHOSPHORIBOSYL)-5-[(5-PHOSPHORIBOSYLAMINO)METHYLIDENEAMINO] IMIDAZOLE-4-CARBOXAMIDE ISOMERASE"/>
    <property type="match status" value="1"/>
</dbReference>
<keyword evidence="8 12" id="KW-0028">Amino-acid biosynthesis</keyword>
<sequence>MKLYPAIDIKNGQCVRLRQGQFQDILVYSNSPAKIAKLWESQGASFIHIVDLDGALVGHSVNEEAIREIVASVNIPVQVGGGIRSIKDIDNKLSLGVSRVIIGTKAVESSAFIKEAISTFGADKIVIGIDAKNGMVAIEGWEKVSNYNAVTLGIQMKEIGVKTIVYTDISKDGMLQGPNLEHTREMVEATGLDIIASGGVSSLKDLEMLDDISVHGAIIGKALYENRIELKNAVELFEKGE</sequence>
<dbReference type="GO" id="GO:0005737">
    <property type="term" value="C:cytoplasm"/>
    <property type="evidence" value="ECO:0007669"/>
    <property type="project" value="UniProtKB-SubCell"/>
</dbReference>
<dbReference type="CDD" id="cd04732">
    <property type="entry name" value="HisA"/>
    <property type="match status" value="1"/>
</dbReference>
<dbReference type="KEGG" id="ahb:bsdtb5_18480"/>
<proteinExistence type="inferred from homology"/>
<dbReference type="SUPFAM" id="SSF51366">
    <property type="entry name" value="Ribulose-phoshate binding barrel"/>
    <property type="match status" value="1"/>
</dbReference>
<accession>A0A7R7EKQ6</accession>
<keyword evidence="10 12" id="KW-0413">Isomerase</keyword>